<name>A0A314UYT5_PRUYE</name>
<dbReference type="Proteomes" id="UP000250321">
    <property type="component" value="Unassembled WGS sequence"/>
</dbReference>
<gene>
    <name evidence="1" type="ORF">Pyn_06349</name>
    <name evidence="2" type="ORF">Pyn_17866</name>
</gene>
<reference evidence="2 3" key="1">
    <citation type="submission" date="2018-02" db="EMBL/GenBank/DDBJ databases">
        <title>Draft genome of wild Prunus yedoensis var. nudiflora.</title>
        <authorList>
            <person name="Baek S."/>
            <person name="Kim J.-H."/>
            <person name="Choi K."/>
            <person name="Kim G.-B."/>
            <person name="Cho A."/>
            <person name="Jang H."/>
            <person name="Shin C.-H."/>
            <person name="Yu H.-J."/>
            <person name="Mun J.-H."/>
        </authorList>
    </citation>
    <scope>NUCLEOTIDE SEQUENCE [LARGE SCALE GENOMIC DNA]</scope>
    <source>
        <strain evidence="3">cv. Jeju island</strain>
        <tissue evidence="2">Leaf</tissue>
    </source>
</reference>
<dbReference type="EMBL" id="PJQY01002882">
    <property type="protein sequence ID" value="PQM42006.1"/>
    <property type="molecule type" value="Genomic_DNA"/>
</dbReference>
<evidence type="ECO:0000313" key="1">
    <source>
        <dbReference type="EMBL" id="PQM38731.1"/>
    </source>
</evidence>
<protein>
    <submittedName>
        <fullName evidence="2">Uncharacterized protein</fullName>
    </submittedName>
</protein>
<dbReference type="AlphaFoldDB" id="A0A314UYT5"/>
<keyword evidence="3" id="KW-1185">Reference proteome</keyword>
<sequence length="67" mass="7739">MSVLRGSKIQQRFDMGLKMPDPSGALQALNILYAFFMFISVCETYETEGPTPKRNWTKFEMNEQVIC</sequence>
<organism evidence="2 3">
    <name type="scientific">Prunus yedoensis var. nudiflora</name>
    <dbReference type="NCBI Taxonomy" id="2094558"/>
    <lineage>
        <taxon>Eukaryota</taxon>
        <taxon>Viridiplantae</taxon>
        <taxon>Streptophyta</taxon>
        <taxon>Embryophyta</taxon>
        <taxon>Tracheophyta</taxon>
        <taxon>Spermatophyta</taxon>
        <taxon>Magnoliopsida</taxon>
        <taxon>eudicotyledons</taxon>
        <taxon>Gunneridae</taxon>
        <taxon>Pentapetalae</taxon>
        <taxon>rosids</taxon>
        <taxon>fabids</taxon>
        <taxon>Rosales</taxon>
        <taxon>Rosaceae</taxon>
        <taxon>Amygdaloideae</taxon>
        <taxon>Amygdaleae</taxon>
        <taxon>Prunus</taxon>
    </lineage>
</organism>
<comment type="caution">
    <text evidence="2">The sequence shown here is derived from an EMBL/GenBank/DDBJ whole genome shotgun (WGS) entry which is preliminary data.</text>
</comment>
<proteinExistence type="predicted"/>
<accession>A0A314UYT5</accession>
<evidence type="ECO:0000313" key="2">
    <source>
        <dbReference type="EMBL" id="PQM42006.1"/>
    </source>
</evidence>
<dbReference type="EMBL" id="PJQY01003283">
    <property type="protein sequence ID" value="PQM38731.1"/>
    <property type="molecule type" value="Genomic_DNA"/>
</dbReference>
<evidence type="ECO:0000313" key="3">
    <source>
        <dbReference type="Proteomes" id="UP000250321"/>
    </source>
</evidence>